<name>A0A934NWC5_9NOCA</name>
<keyword evidence="3" id="KW-1185">Reference proteome</keyword>
<reference evidence="2" key="1">
    <citation type="submission" date="2020-12" db="EMBL/GenBank/DDBJ databases">
        <title>Antrihabitans popcorni sp. nov. and Antrihabitans auranticaus sp. nov., isolated from a larva cave.</title>
        <authorList>
            <person name="Lee S.D."/>
            <person name="Kim I.S."/>
        </authorList>
    </citation>
    <scope>NUCLEOTIDE SEQUENCE</scope>
    <source>
        <strain evidence="2">YC3-6</strain>
    </source>
</reference>
<dbReference type="SUPFAM" id="SSF53474">
    <property type="entry name" value="alpha/beta-Hydrolases"/>
    <property type="match status" value="1"/>
</dbReference>
<keyword evidence="2" id="KW-0378">Hydrolase</keyword>
<dbReference type="InterPro" id="IPR000073">
    <property type="entry name" value="AB_hydrolase_1"/>
</dbReference>
<gene>
    <name evidence="2" type="ORF">JGU71_26720</name>
</gene>
<organism evidence="2 3">
    <name type="scientific">Antrihabitans stalagmiti</name>
    <dbReference type="NCBI Taxonomy" id="2799499"/>
    <lineage>
        <taxon>Bacteria</taxon>
        <taxon>Bacillati</taxon>
        <taxon>Actinomycetota</taxon>
        <taxon>Actinomycetes</taxon>
        <taxon>Mycobacteriales</taxon>
        <taxon>Nocardiaceae</taxon>
        <taxon>Antrihabitans</taxon>
    </lineage>
</organism>
<dbReference type="Proteomes" id="UP000655868">
    <property type="component" value="Unassembled WGS sequence"/>
</dbReference>
<dbReference type="Gene3D" id="3.40.50.1820">
    <property type="entry name" value="alpha/beta hydrolase"/>
    <property type="match status" value="1"/>
</dbReference>
<dbReference type="Pfam" id="PF12697">
    <property type="entry name" value="Abhydrolase_6"/>
    <property type="match status" value="1"/>
</dbReference>
<dbReference type="RefSeq" id="WP_199708042.1">
    <property type="nucleotide sequence ID" value="NZ_JAEMNV010000012.1"/>
</dbReference>
<proteinExistence type="predicted"/>
<dbReference type="PANTHER" id="PTHR43194:SF2">
    <property type="entry name" value="PEROXISOMAL MEMBRANE PROTEIN LPX1"/>
    <property type="match status" value="1"/>
</dbReference>
<accession>A0A934NWC5</accession>
<protein>
    <submittedName>
        <fullName evidence="2">Alpha/beta hydrolase</fullName>
    </submittedName>
</protein>
<comment type="caution">
    <text evidence="2">The sequence shown here is derived from an EMBL/GenBank/DDBJ whole genome shotgun (WGS) entry which is preliminary data.</text>
</comment>
<sequence length="278" mass="30887">MPEIELSAGRIRYSDAGEGPPIVFVHGVFVAGSLWRKVVGPLSADYRCITPDWPLGGHTVAMNPDADISPHGVARLVLEFIDALDLRDVTLVGNDTGGAVVQLAIARGSDRVSRVVLTPSDSFDNFLPRSIRVLQYAARVPGLLTVGSQPMRLCAVQRLALRWLVKYPIPAEITREWVRPLVSDRGVRRDLGKFLRAIDYRDTIAAAETLQGFPKPVLLLWPRKAPYFPFAHAQRWTEIFADATLVEIEDTYTCVSEDQPEVTAREIASFIRARSKVE</sequence>
<dbReference type="InterPro" id="IPR029058">
    <property type="entry name" value="AB_hydrolase_fold"/>
</dbReference>
<evidence type="ECO:0000313" key="3">
    <source>
        <dbReference type="Proteomes" id="UP000655868"/>
    </source>
</evidence>
<dbReference type="PANTHER" id="PTHR43194">
    <property type="entry name" value="HYDROLASE ALPHA/BETA FOLD FAMILY"/>
    <property type="match status" value="1"/>
</dbReference>
<dbReference type="InterPro" id="IPR050228">
    <property type="entry name" value="Carboxylesterase_BioH"/>
</dbReference>
<evidence type="ECO:0000313" key="2">
    <source>
        <dbReference type="EMBL" id="MBJ8342488.1"/>
    </source>
</evidence>
<dbReference type="GO" id="GO:0016787">
    <property type="term" value="F:hydrolase activity"/>
    <property type="evidence" value="ECO:0007669"/>
    <property type="project" value="UniProtKB-KW"/>
</dbReference>
<dbReference type="AlphaFoldDB" id="A0A934NWC5"/>
<evidence type="ECO:0000259" key="1">
    <source>
        <dbReference type="Pfam" id="PF12697"/>
    </source>
</evidence>
<feature type="domain" description="AB hydrolase-1" evidence="1">
    <location>
        <begin position="22"/>
        <end position="265"/>
    </location>
</feature>
<dbReference type="EMBL" id="JAEMNV010000012">
    <property type="protein sequence ID" value="MBJ8342488.1"/>
    <property type="molecule type" value="Genomic_DNA"/>
</dbReference>